<gene>
    <name evidence="2" type="ORF">I5M32_07400</name>
</gene>
<sequence>MPDLPLKLLKSTGNKALVVYISGDGGWNDFSTQLVNGLNKNGLAVLGLDSHKYFWSKKTPTKFAQDLQKAIVYYQKEWNKKDLIIIGYSFGADVGSFLPSNLDPSLKENIQSMVLLSPSFSTSFEIKLMDMLNSGGDSNKEKYKVYPELLKIAFPVTCVFGSDDDSDFKPALKETKTIHKIIIKGNHHYNDDFSLVLRTVLLSVK</sequence>
<proteinExistence type="predicted"/>
<dbReference type="RefSeq" id="WP_200585559.1">
    <property type="nucleotide sequence ID" value="NZ_JAEHFY010000008.1"/>
</dbReference>
<dbReference type="InterPro" id="IPR029058">
    <property type="entry name" value="AB_hydrolase_fold"/>
</dbReference>
<dbReference type="Pfam" id="PF06057">
    <property type="entry name" value="VirJ"/>
    <property type="match status" value="1"/>
</dbReference>
<accession>A0ABS1BIZ2</accession>
<comment type="caution">
    <text evidence="2">The sequence shown here is derived from an EMBL/GenBank/DDBJ whole genome shotgun (WGS) entry which is preliminary data.</text>
</comment>
<keyword evidence="3" id="KW-1185">Reference proteome</keyword>
<dbReference type="Gene3D" id="3.40.50.1820">
    <property type="entry name" value="alpha/beta hydrolase"/>
    <property type="match status" value="1"/>
</dbReference>
<feature type="domain" description="Bacterial virulence" evidence="1">
    <location>
        <begin position="17"/>
        <end position="201"/>
    </location>
</feature>
<reference evidence="2 3" key="1">
    <citation type="submission" date="2020-12" db="EMBL/GenBank/DDBJ databases">
        <title>Bacterial novel species Pedobacter sp. SD-b isolated from soil.</title>
        <authorList>
            <person name="Jung H.-Y."/>
        </authorList>
    </citation>
    <scope>NUCLEOTIDE SEQUENCE [LARGE SCALE GENOMIC DNA]</scope>
    <source>
        <strain evidence="2 3">SD-b</strain>
    </source>
</reference>
<organism evidence="2 3">
    <name type="scientific">Pedobacter segetis</name>
    <dbReference type="NCBI Taxonomy" id="2793069"/>
    <lineage>
        <taxon>Bacteria</taxon>
        <taxon>Pseudomonadati</taxon>
        <taxon>Bacteroidota</taxon>
        <taxon>Sphingobacteriia</taxon>
        <taxon>Sphingobacteriales</taxon>
        <taxon>Sphingobacteriaceae</taxon>
        <taxon>Pedobacter</taxon>
    </lineage>
</organism>
<name>A0ABS1BIZ2_9SPHI</name>
<dbReference type="SUPFAM" id="SSF53474">
    <property type="entry name" value="alpha/beta-Hydrolases"/>
    <property type="match status" value="1"/>
</dbReference>
<dbReference type="Proteomes" id="UP000660024">
    <property type="component" value="Unassembled WGS sequence"/>
</dbReference>
<dbReference type="InterPro" id="IPR010333">
    <property type="entry name" value="VirJ"/>
</dbReference>
<dbReference type="GO" id="GO:0016787">
    <property type="term" value="F:hydrolase activity"/>
    <property type="evidence" value="ECO:0007669"/>
    <property type="project" value="UniProtKB-KW"/>
</dbReference>
<evidence type="ECO:0000313" key="3">
    <source>
        <dbReference type="Proteomes" id="UP000660024"/>
    </source>
</evidence>
<dbReference type="EMBL" id="JAEHFY010000008">
    <property type="protein sequence ID" value="MBK0382782.1"/>
    <property type="molecule type" value="Genomic_DNA"/>
</dbReference>
<evidence type="ECO:0000259" key="1">
    <source>
        <dbReference type="Pfam" id="PF06057"/>
    </source>
</evidence>
<keyword evidence="2" id="KW-0378">Hydrolase</keyword>
<protein>
    <submittedName>
        <fullName evidence="2">Alpha/beta fold hydrolase</fullName>
    </submittedName>
</protein>
<evidence type="ECO:0000313" key="2">
    <source>
        <dbReference type="EMBL" id="MBK0382782.1"/>
    </source>
</evidence>